<reference evidence="4" key="2">
    <citation type="submission" date="2022-01" db="EMBL/GenBank/DDBJ databases">
        <authorList>
            <person name="Yamashiro T."/>
            <person name="Shiraishi A."/>
            <person name="Satake H."/>
            <person name="Nakayama K."/>
        </authorList>
    </citation>
    <scope>NUCLEOTIDE SEQUENCE</scope>
</reference>
<evidence type="ECO:0000313" key="5">
    <source>
        <dbReference type="Proteomes" id="UP001151760"/>
    </source>
</evidence>
<sequence>MSLTYLKGLPAKALKLGQDHTQTWVGVPIRSNNHIHTRRDDPYVMVRDAAARDEGDDAATTSDPHPSQPLGSRRYHLIMPPKAMTQAAIEKLISDRVAAALAQDRAIRGNTNGAGGSGGNIRGNAGGQGGAPPARKCTYSSFMKCNPTTFHGNKGAFELCRWFEKTESVFSINECAERNKVKFVAATLQGQTLTWWNSQVATLGIEVANAKSLTDMKIMMKEEFNELVLLCPESVPSEKKKVEAYLRGLPENIKGETTSSRPVVLNEAVRMAHTLMEQKLQAKAERIAESNKRKWESNNNQGGNNNNQGGNNNNNRRNYQNNNRHNQNNNQRHGNARALTTTQNAGANQTGVASKCNRCGLCHFDQCPPKCNNCGKIGHKDKDYRSKNVASGTNARSAVVCYECGERGHKSNACPKRADRQGGNVRGQAYVIRDARA</sequence>
<dbReference type="GO" id="GO:0003964">
    <property type="term" value="F:RNA-directed DNA polymerase activity"/>
    <property type="evidence" value="ECO:0007669"/>
    <property type="project" value="UniProtKB-KW"/>
</dbReference>
<evidence type="ECO:0000256" key="2">
    <source>
        <dbReference type="SAM" id="MobiDB-lite"/>
    </source>
</evidence>
<feature type="domain" description="CCHC-type" evidence="3">
    <location>
        <begin position="401"/>
        <end position="416"/>
    </location>
</feature>
<keyword evidence="5" id="KW-1185">Reference proteome</keyword>
<dbReference type="PROSITE" id="PS50158">
    <property type="entry name" value="ZF_CCHC"/>
    <property type="match status" value="1"/>
</dbReference>
<evidence type="ECO:0000313" key="4">
    <source>
        <dbReference type="EMBL" id="GJT91670.1"/>
    </source>
</evidence>
<feature type="compositionally biased region" description="Low complexity" evidence="2">
    <location>
        <begin position="298"/>
        <end position="332"/>
    </location>
</feature>
<dbReference type="SMART" id="SM00343">
    <property type="entry name" value="ZnF_C2HC"/>
    <property type="match status" value="2"/>
</dbReference>
<dbReference type="InterPro" id="IPR001878">
    <property type="entry name" value="Znf_CCHC"/>
</dbReference>
<keyword evidence="1" id="KW-0862">Zinc</keyword>
<comment type="caution">
    <text evidence="4">The sequence shown here is derived from an EMBL/GenBank/DDBJ whole genome shotgun (WGS) entry which is preliminary data.</text>
</comment>
<proteinExistence type="predicted"/>
<dbReference type="EMBL" id="BQNB010020039">
    <property type="protein sequence ID" value="GJT91670.1"/>
    <property type="molecule type" value="Genomic_DNA"/>
</dbReference>
<dbReference type="Gene3D" id="4.10.60.10">
    <property type="entry name" value="Zinc finger, CCHC-type"/>
    <property type="match status" value="1"/>
</dbReference>
<keyword evidence="1" id="KW-0863">Zinc-finger</keyword>
<dbReference type="Proteomes" id="UP001151760">
    <property type="component" value="Unassembled WGS sequence"/>
</dbReference>
<gene>
    <name evidence="4" type="ORF">Tco_1080515</name>
</gene>
<dbReference type="SUPFAM" id="SSF57756">
    <property type="entry name" value="Retrovirus zinc finger-like domains"/>
    <property type="match status" value="1"/>
</dbReference>
<evidence type="ECO:0000259" key="3">
    <source>
        <dbReference type="PROSITE" id="PS50158"/>
    </source>
</evidence>
<protein>
    <submittedName>
        <fullName evidence="4">Reverse transcriptase domain-containing protein</fullName>
    </submittedName>
</protein>
<keyword evidence="1" id="KW-0479">Metal-binding</keyword>
<dbReference type="InterPro" id="IPR036875">
    <property type="entry name" value="Znf_CCHC_sf"/>
</dbReference>
<organism evidence="4 5">
    <name type="scientific">Tanacetum coccineum</name>
    <dbReference type="NCBI Taxonomy" id="301880"/>
    <lineage>
        <taxon>Eukaryota</taxon>
        <taxon>Viridiplantae</taxon>
        <taxon>Streptophyta</taxon>
        <taxon>Embryophyta</taxon>
        <taxon>Tracheophyta</taxon>
        <taxon>Spermatophyta</taxon>
        <taxon>Magnoliopsida</taxon>
        <taxon>eudicotyledons</taxon>
        <taxon>Gunneridae</taxon>
        <taxon>Pentapetalae</taxon>
        <taxon>asterids</taxon>
        <taxon>campanulids</taxon>
        <taxon>Asterales</taxon>
        <taxon>Asteraceae</taxon>
        <taxon>Asteroideae</taxon>
        <taxon>Anthemideae</taxon>
        <taxon>Anthemidinae</taxon>
        <taxon>Tanacetum</taxon>
    </lineage>
</organism>
<feature type="compositionally biased region" description="Basic and acidic residues" evidence="2">
    <location>
        <begin position="284"/>
        <end position="296"/>
    </location>
</feature>
<keyword evidence="4" id="KW-0695">RNA-directed DNA polymerase</keyword>
<keyword evidence="4" id="KW-0808">Transferase</keyword>
<dbReference type="Pfam" id="PF00098">
    <property type="entry name" value="zf-CCHC"/>
    <property type="match status" value="1"/>
</dbReference>
<feature type="region of interest" description="Disordered" evidence="2">
    <location>
        <begin position="284"/>
        <end position="332"/>
    </location>
</feature>
<feature type="region of interest" description="Disordered" evidence="2">
    <location>
        <begin position="52"/>
        <end position="73"/>
    </location>
</feature>
<feature type="compositionally biased region" description="Gly residues" evidence="2">
    <location>
        <begin position="112"/>
        <end position="130"/>
    </location>
</feature>
<keyword evidence="4" id="KW-0548">Nucleotidyltransferase</keyword>
<reference evidence="4" key="1">
    <citation type="journal article" date="2022" name="Int. J. Mol. Sci.">
        <title>Draft Genome of Tanacetum Coccineum: Genomic Comparison of Closely Related Tanacetum-Family Plants.</title>
        <authorList>
            <person name="Yamashiro T."/>
            <person name="Shiraishi A."/>
            <person name="Nakayama K."/>
            <person name="Satake H."/>
        </authorList>
    </citation>
    <scope>NUCLEOTIDE SEQUENCE</scope>
</reference>
<name>A0ABQ5HVE5_9ASTR</name>
<evidence type="ECO:0000256" key="1">
    <source>
        <dbReference type="PROSITE-ProRule" id="PRU00047"/>
    </source>
</evidence>
<accession>A0ABQ5HVE5</accession>
<feature type="region of interest" description="Disordered" evidence="2">
    <location>
        <begin position="108"/>
        <end position="130"/>
    </location>
</feature>